<keyword evidence="1" id="KW-0808">Transferase</keyword>
<dbReference type="Proteomes" id="UP000216752">
    <property type="component" value="Chromosome"/>
</dbReference>
<dbReference type="RefSeq" id="WP_094605416.1">
    <property type="nucleotide sequence ID" value="NZ_CP155573.1"/>
</dbReference>
<reference evidence="4" key="1">
    <citation type="submission" date="2024-05" db="EMBL/GenBank/DDBJ databases">
        <title>Isolation and characterization of Sporomusa carbonis sp. nov., a carboxydotrophic hydrogenogen in the genus of Sporomusa isolated from a charcoal burning pile.</title>
        <authorList>
            <person name="Boeer T."/>
            <person name="Rosenbaum F."/>
            <person name="Eysell L."/>
            <person name="Mueller V."/>
            <person name="Daniel R."/>
            <person name="Poehlein A."/>
        </authorList>
    </citation>
    <scope>NUCLEOTIDE SEQUENCE [LARGE SCALE GENOMIC DNA]</scope>
    <source>
        <strain evidence="4">DSM 10669</strain>
    </source>
</reference>
<dbReference type="Pfam" id="PF00583">
    <property type="entry name" value="Acetyltransf_1"/>
    <property type="match status" value="1"/>
</dbReference>
<dbReference type="CDD" id="cd04301">
    <property type="entry name" value="NAT_SF"/>
    <property type="match status" value="1"/>
</dbReference>
<dbReference type="PROSITE" id="PS51186">
    <property type="entry name" value="GNAT"/>
    <property type="match status" value="1"/>
</dbReference>
<dbReference type="InterPro" id="IPR000182">
    <property type="entry name" value="GNAT_dom"/>
</dbReference>
<name>A0ABZ3IF87_9FIRM</name>
<dbReference type="PANTHER" id="PTHR43877">
    <property type="entry name" value="AMINOALKYLPHOSPHONATE N-ACETYLTRANSFERASE-RELATED-RELATED"/>
    <property type="match status" value="1"/>
</dbReference>
<dbReference type="PANTHER" id="PTHR43877:SF1">
    <property type="entry name" value="ACETYLTRANSFERASE"/>
    <property type="match status" value="1"/>
</dbReference>
<feature type="domain" description="N-acetyltransferase" evidence="3">
    <location>
        <begin position="5"/>
        <end position="160"/>
    </location>
</feature>
<evidence type="ECO:0000313" key="4">
    <source>
        <dbReference type="EMBL" id="XFO64073.1"/>
    </source>
</evidence>
<keyword evidence="2" id="KW-0012">Acyltransferase</keyword>
<evidence type="ECO:0000313" key="5">
    <source>
        <dbReference type="Proteomes" id="UP000216752"/>
    </source>
</evidence>
<gene>
    <name evidence="4" type="ORF">SPSIL_001630</name>
</gene>
<dbReference type="Gene3D" id="3.40.630.30">
    <property type="match status" value="1"/>
</dbReference>
<dbReference type="InterPro" id="IPR016181">
    <property type="entry name" value="Acyl_CoA_acyltransferase"/>
</dbReference>
<sequence length="160" mass="18048">MESDIVVRKASFRDTDAMIELLRLLFAIETDFVFDGDRQRLGLTLLLQTENTSCVLVAERAQHVVGMCTAQLLVSTAEGGIKALIEDVVVAESCRRQGVGRQLLMAIEQWAARQGAKRVDLLADRRNNRALGFYQRLGWLETELVCLQKKVIAHYDKENL</sequence>
<evidence type="ECO:0000256" key="1">
    <source>
        <dbReference type="ARBA" id="ARBA00022679"/>
    </source>
</evidence>
<proteinExistence type="predicted"/>
<dbReference type="SUPFAM" id="SSF55729">
    <property type="entry name" value="Acyl-CoA N-acyltransferases (Nat)"/>
    <property type="match status" value="1"/>
</dbReference>
<evidence type="ECO:0000256" key="2">
    <source>
        <dbReference type="ARBA" id="ARBA00023315"/>
    </source>
</evidence>
<accession>A0ABZ3IF87</accession>
<evidence type="ECO:0000259" key="3">
    <source>
        <dbReference type="PROSITE" id="PS51186"/>
    </source>
</evidence>
<keyword evidence="5" id="KW-1185">Reference proteome</keyword>
<dbReference type="InterPro" id="IPR050832">
    <property type="entry name" value="Bact_Acetyltransf"/>
</dbReference>
<dbReference type="EMBL" id="CP155573">
    <property type="protein sequence ID" value="XFO64073.1"/>
    <property type="molecule type" value="Genomic_DNA"/>
</dbReference>
<protein>
    <recommendedName>
        <fullName evidence="3">N-acetyltransferase domain-containing protein</fullName>
    </recommendedName>
</protein>
<organism evidence="4 5">
    <name type="scientific">Sporomusa silvacetica DSM 10669</name>
    <dbReference type="NCBI Taxonomy" id="1123289"/>
    <lineage>
        <taxon>Bacteria</taxon>
        <taxon>Bacillati</taxon>
        <taxon>Bacillota</taxon>
        <taxon>Negativicutes</taxon>
        <taxon>Selenomonadales</taxon>
        <taxon>Sporomusaceae</taxon>
        <taxon>Sporomusa</taxon>
    </lineage>
</organism>